<dbReference type="InterPro" id="IPR003347">
    <property type="entry name" value="JmjC_dom"/>
</dbReference>
<evidence type="ECO:0000256" key="2">
    <source>
        <dbReference type="ARBA" id="ARBA00022723"/>
    </source>
</evidence>
<dbReference type="Pfam" id="PF08007">
    <property type="entry name" value="JmjC_2"/>
    <property type="match status" value="1"/>
</dbReference>
<evidence type="ECO:0000313" key="6">
    <source>
        <dbReference type="Proteomes" id="UP001500683"/>
    </source>
</evidence>
<dbReference type="Proteomes" id="UP001500683">
    <property type="component" value="Unassembled WGS sequence"/>
</dbReference>
<comment type="caution">
    <text evidence="5">The sequence shown here is derived from an EMBL/GenBank/DDBJ whole genome shotgun (WGS) entry which is preliminary data.</text>
</comment>
<dbReference type="EMBL" id="BAAAZG010000052">
    <property type="protein sequence ID" value="GAA4095793.1"/>
    <property type="molecule type" value="Genomic_DNA"/>
</dbReference>
<gene>
    <name evidence="5" type="ORF">GCM10022214_68900</name>
</gene>
<dbReference type="Gene3D" id="2.60.120.650">
    <property type="entry name" value="Cupin"/>
    <property type="match status" value="1"/>
</dbReference>
<keyword evidence="6" id="KW-1185">Reference proteome</keyword>
<organism evidence="5 6">
    <name type="scientific">Actinomadura miaoliensis</name>
    <dbReference type="NCBI Taxonomy" id="430685"/>
    <lineage>
        <taxon>Bacteria</taxon>
        <taxon>Bacillati</taxon>
        <taxon>Actinomycetota</taxon>
        <taxon>Actinomycetes</taxon>
        <taxon>Streptosporangiales</taxon>
        <taxon>Thermomonosporaceae</taxon>
        <taxon>Actinomadura</taxon>
    </lineage>
</organism>
<dbReference type="PANTHER" id="PTHR13096">
    <property type="entry name" value="MINA53 MYC INDUCED NUCLEAR ANTIGEN"/>
    <property type="match status" value="1"/>
</dbReference>
<reference evidence="6" key="1">
    <citation type="journal article" date="2019" name="Int. J. Syst. Evol. Microbiol.">
        <title>The Global Catalogue of Microorganisms (GCM) 10K type strain sequencing project: providing services to taxonomists for standard genome sequencing and annotation.</title>
        <authorList>
            <consortium name="The Broad Institute Genomics Platform"/>
            <consortium name="The Broad Institute Genome Sequencing Center for Infectious Disease"/>
            <person name="Wu L."/>
            <person name="Ma J."/>
        </authorList>
    </citation>
    <scope>NUCLEOTIDE SEQUENCE [LARGE SCALE GENOMIC DNA]</scope>
    <source>
        <strain evidence="6">JCM 16702</strain>
    </source>
</reference>
<proteinExistence type="predicted"/>
<dbReference type="InterPro" id="IPR039994">
    <property type="entry name" value="NO66-like"/>
</dbReference>
<dbReference type="PANTHER" id="PTHR13096:SF8">
    <property type="entry name" value="RIBOSOMAL OXYGENASE 1"/>
    <property type="match status" value="1"/>
</dbReference>
<keyword evidence="3" id="KW-0408">Iron</keyword>
<accession>A0ABP7WT64</accession>
<dbReference type="PROSITE" id="PS51184">
    <property type="entry name" value="JMJC"/>
    <property type="match status" value="1"/>
</dbReference>
<comment type="cofactor">
    <cofactor evidence="1">
        <name>Fe(2+)</name>
        <dbReference type="ChEBI" id="CHEBI:29033"/>
    </cofactor>
</comment>
<evidence type="ECO:0000259" key="4">
    <source>
        <dbReference type="PROSITE" id="PS51184"/>
    </source>
</evidence>
<feature type="domain" description="JmjC" evidence="4">
    <location>
        <begin position="78"/>
        <end position="248"/>
    </location>
</feature>
<evidence type="ECO:0000256" key="3">
    <source>
        <dbReference type="ARBA" id="ARBA00023004"/>
    </source>
</evidence>
<dbReference type="SUPFAM" id="SSF51197">
    <property type="entry name" value="Clavaminate synthase-like"/>
    <property type="match status" value="1"/>
</dbReference>
<evidence type="ECO:0000313" key="5">
    <source>
        <dbReference type="EMBL" id="GAA4095793.1"/>
    </source>
</evidence>
<dbReference type="RefSeq" id="WP_344955953.1">
    <property type="nucleotide sequence ID" value="NZ_BAAAZG010000052.1"/>
</dbReference>
<name>A0ABP7WT64_9ACTN</name>
<evidence type="ECO:0000256" key="1">
    <source>
        <dbReference type="ARBA" id="ARBA00001954"/>
    </source>
</evidence>
<keyword evidence="2" id="KW-0479">Metal-binding</keyword>
<sequence length="411" mass="44354">MNTVRGDRMEHENVEDGPLARLTGRAADFRRSWPGRPAVHRSDAAWARSLLSFDAVDALVAERALAPSRVAMSAGGFVDARSYTLAGAIDPVGLGDRLREGSTLLIQGLDEEHAPLIAFCRALTAEIGHPVQANAYLTPPRSRGFAHHWDGHSGFLIQTEGAKTWQIFEPAVPDPMTPGSVRTGELPADFGARTPFLEVELRAGDVLWLPRGWIHNGVTAGEWSLHVTVGVRQFTPHWLLGPLLRAASEEPALREALPPRVALDDLALRAAVARSRGALLEWLQAQSDERLAELVAPVLHATLGAPARRPVRTAMAAMRGGADGGRPEAVDLVPHAVLSVRESGDRVVLRLGDADVELDRVAFGEVELARKGDGRMTLRHLTGRIGPRAAGEVFDRLLRYGVAVPADPPSE</sequence>
<protein>
    <recommendedName>
        <fullName evidence="4">JmjC domain-containing protein</fullName>
    </recommendedName>
</protein>